<dbReference type="Proteomes" id="UP000253345">
    <property type="component" value="Unassembled WGS sequence"/>
</dbReference>
<organism evidence="1 2">
    <name type="scientific">Paracoccus lutimaris</name>
    <dbReference type="NCBI Taxonomy" id="1490030"/>
    <lineage>
        <taxon>Bacteria</taxon>
        <taxon>Pseudomonadati</taxon>
        <taxon>Pseudomonadota</taxon>
        <taxon>Alphaproteobacteria</taxon>
        <taxon>Rhodobacterales</taxon>
        <taxon>Paracoccaceae</taxon>
        <taxon>Paracoccus</taxon>
    </lineage>
</organism>
<dbReference type="RefSeq" id="WP_114349963.1">
    <property type="nucleotide sequence ID" value="NZ_QPJL01000015.1"/>
</dbReference>
<gene>
    <name evidence="1" type="ORF">DFP89_11562</name>
</gene>
<sequence length="287" mass="31258">MNDHIVGICRFSFLGRGDWGAYIGTARGSEAEAEALRQSALQLYAEDRLRFRFRAFEALTLASMRAQAHEDFTLIVLSSTAMPAAWQARLGALCLTLPQARLVLSDETDVAAALAPHLRELSAGGRRLVQFRLDDDDCVPADFTARLARAGEVMRDYDAFAFSLPRTLLATRYGDAAPARYEQIQPFHAAGAAVALPVRRTASRVARSIFAFGHFALMRRFPALTDPGPYGALQLKVEGHDSRTIRPNEPGLTALDEAQFAQALATGFPFLDQRALADLLAVPAAPA</sequence>
<dbReference type="InterPro" id="IPR021466">
    <property type="entry name" value="Put_rhamnosyl_transferase"/>
</dbReference>
<dbReference type="Pfam" id="PF11316">
    <property type="entry name" value="Rhamno_transf"/>
    <property type="match status" value="1"/>
</dbReference>
<accession>A0A368YQ37</accession>
<reference evidence="1 2" key="1">
    <citation type="submission" date="2018-07" db="EMBL/GenBank/DDBJ databases">
        <title>Genomic Encyclopedia of Type Strains, Phase III (KMG-III): the genomes of soil and plant-associated and newly described type strains.</title>
        <authorList>
            <person name="Whitman W."/>
        </authorList>
    </citation>
    <scope>NUCLEOTIDE SEQUENCE [LARGE SCALE GENOMIC DNA]</scope>
    <source>
        <strain evidence="1 2">CECT 8525</strain>
    </source>
</reference>
<dbReference type="EMBL" id="QPJL01000015">
    <property type="protein sequence ID" value="RCW81386.1"/>
    <property type="molecule type" value="Genomic_DNA"/>
</dbReference>
<protein>
    <submittedName>
        <fullName evidence="1">Putative rhamnosyltransferase</fullName>
    </submittedName>
</protein>
<keyword evidence="1" id="KW-0808">Transferase</keyword>
<name>A0A368YQ37_9RHOB</name>
<dbReference type="AlphaFoldDB" id="A0A368YQ37"/>
<dbReference type="GO" id="GO:0016740">
    <property type="term" value="F:transferase activity"/>
    <property type="evidence" value="ECO:0007669"/>
    <property type="project" value="UniProtKB-KW"/>
</dbReference>
<dbReference type="OrthoDB" id="7874906at2"/>
<evidence type="ECO:0000313" key="1">
    <source>
        <dbReference type="EMBL" id="RCW81386.1"/>
    </source>
</evidence>
<proteinExistence type="predicted"/>
<comment type="caution">
    <text evidence="1">The sequence shown here is derived from an EMBL/GenBank/DDBJ whole genome shotgun (WGS) entry which is preliminary data.</text>
</comment>
<evidence type="ECO:0000313" key="2">
    <source>
        <dbReference type="Proteomes" id="UP000253345"/>
    </source>
</evidence>
<keyword evidence="2" id="KW-1185">Reference proteome</keyword>